<protein>
    <submittedName>
        <fullName evidence="3">mRNA interferase RelE</fullName>
    </submittedName>
</protein>
<dbReference type="SUPFAM" id="SSF143011">
    <property type="entry name" value="RelE-like"/>
    <property type="match status" value="1"/>
</dbReference>
<dbReference type="InterPro" id="IPR035093">
    <property type="entry name" value="RelE/ParE_toxin_dom_sf"/>
</dbReference>
<dbReference type="GeneID" id="57395999"/>
<dbReference type="InterPro" id="IPR007712">
    <property type="entry name" value="RelE/ParE_toxin"/>
</dbReference>
<dbReference type="Pfam" id="PF05016">
    <property type="entry name" value="ParE_toxin"/>
    <property type="match status" value="1"/>
</dbReference>
<dbReference type="EMBL" id="AP022642">
    <property type="protein sequence ID" value="BCA26808.1"/>
    <property type="molecule type" value="Genomic_DNA"/>
</dbReference>
<comment type="similarity">
    <text evidence="1">Belongs to the RelE toxin family.</text>
</comment>
<evidence type="ECO:0000313" key="4">
    <source>
        <dbReference type="Proteomes" id="UP000501237"/>
    </source>
</evidence>
<dbReference type="Proteomes" id="UP000501237">
    <property type="component" value="Chromosome"/>
</dbReference>
<evidence type="ECO:0000256" key="2">
    <source>
        <dbReference type="ARBA" id="ARBA00022649"/>
    </source>
</evidence>
<dbReference type="PANTHER" id="PTHR35601:SF1">
    <property type="entry name" value="TOXIN RELE"/>
    <property type="match status" value="1"/>
</dbReference>
<organism evidence="3 4">
    <name type="scientific">Metapseudomonas otitidis</name>
    <dbReference type="NCBI Taxonomy" id="319939"/>
    <lineage>
        <taxon>Bacteria</taxon>
        <taxon>Pseudomonadati</taxon>
        <taxon>Pseudomonadota</taxon>
        <taxon>Gammaproteobacteria</taxon>
        <taxon>Pseudomonadales</taxon>
        <taxon>Pseudomonadaceae</taxon>
        <taxon>Metapseudomonas</taxon>
    </lineage>
</organism>
<dbReference type="RefSeq" id="WP_172432574.1">
    <property type="nucleotide sequence ID" value="NZ_AP022642.1"/>
</dbReference>
<reference evidence="3 4" key="1">
    <citation type="journal article" date="2020" name="Microbiol. Resour. Announc.">
        <title>Complete genome sequence of Pseudomonas otitidis strain MrB4, isolated from Lake Biwa in Japan.</title>
        <authorList>
            <person name="Miyazaki K."/>
            <person name="Hase E."/>
            <person name="Maruya T."/>
        </authorList>
    </citation>
    <scope>NUCLEOTIDE SEQUENCE [LARGE SCALE GENOMIC DNA]</scope>
    <source>
        <strain evidence="3 4">MrB4</strain>
    </source>
</reference>
<name>A0A679GEQ9_9GAMM</name>
<dbReference type="Gene3D" id="3.30.2310.20">
    <property type="entry name" value="RelE-like"/>
    <property type="match status" value="1"/>
</dbReference>
<evidence type="ECO:0000256" key="1">
    <source>
        <dbReference type="ARBA" id="ARBA00006226"/>
    </source>
</evidence>
<dbReference type="PANTHER" id="PTHR35601">
    <property type="entry name" value="TOXIN RELE"/>
    <property type="match status" value="1"/>
</dbReference>
<evidence type="ECO:0000313" key="3">
    <source>
        <dbReference type="EMBL" id="BCA26808.1"/>
    </source>
</evidence>
<proteinExistence type="inferred from homology"/>
<accession>A0A679GEQ9</accession>
<dbReference type="AlphaFoldDB" id="A0A679GEQ9"/>
<dbReference type="NCBIfam" id="TIGR02385">
    <property type="entry name" value="RelE_StbE"/>
    <property type="match status" value="1"/>
</dbReference>
<keyword evidence="2" id="KW-1277">Toxin-antitoxin system</keyword>
<sequence>MTSSHKPAEPTKYALEFNTQALKEWGKLGKTIQLQFARKLKERLDSPRVEADKLRDMPNCYKIKLRAIGYRLVYEVIDSRVVVTVIAVGKRERSKVYGAAAKRLQAP</sequence>
<gene>
    <name evidence="3" type="primary">relE</name>
    <name evidence="3" type="ORF">PtoMrB4_07850</name>
</gene>
<dbReference type="KEGG" id="poj:PtoMrB4_07850"/>